<dbReference type="SUPFAM" id="SSF48179">
    <property type="entry name" value="6-phosphogluconate dehydrogenase C-terminal domain-like"/>
    <property type="match status" value="1"/>
</dbReference>
<evidence type="ECO:0000313" key="10">
    <source>
        <dbReference type="Proteomes" id="UP000233535"/>
    </source>
</evidence>
<dbReference type="AlphaFoldDB" id="A0A2N3I2J3"/>
<dbReference type="Pfam" id="PF14748">
    <property type="entry name" value="P5CR_dimer"/>
    <property type="match status" value="1"/>
</dbReference>
<protein>
    <recommendedName>
        <fullName evidence="4 5">Pyrroline-5-carboxylate reductase</fullName>
        <shortName evidence="4">P5C reductase</shortName>
        <shortName evidence="4">P5CR</shortName>
        <ecNumber evidence="4 5">1.5.1.2</ecNumber>
    </recommendedName>
    <alternativeName>
        <fullName evidence="4">PCA reductase</fullName>
    </alternativeName>
</protein>
<accession>A0A2N3I2J3</accession>
<keyword evidence="2 4" id="KW-0521">NADP</keyword>
<dbReference type="UniPathway" id="UPA00098">
    <property type="reaction ID" value="UER00361"/>
</dbReference>
<evidence type="ECO:0000256" key="4">
    <source>
        <dbReference type="HAMAP-Rule" id="MF_01925"/>
    </source>
</evidence>
<feature type="binding site" evidence="6">
    <location>
        <position position="57"/>
    </location>
    <ligand>
        <name>NADPH</name>
        <dbReference type="ChEBI" id="CHEBI:57783"/>
    </ligand>
</feature>
<organism evidence="9 10">
    <name type="scientific">Labilibaculum filiforme</name>
    <dbReference type="NCBI Taxonomy" id="1940526"/>
    <lineage>
        <taxon>Bacteria</taxon>
        <taxon>Pseudomonadati</taxon>
        <taxon>Bacteroidota</taxon>
        <taxon>Bacteroidia</taxon>
        <taxon>Marinilabiliales</taxon>
        <taxon>Marinifilaceae</taxon>
        <taxon>Labilibaculum</taxon>
    </lineage>
</organism>
<sequence length="265" mass="28638">MKNQKICVIGCGNLGRSIVKGLLNKNTFDSNHVTATRRNVDLIADLATEGALVTSDNCEAVRNSNIILVAVKPYNVGKIIHEIKGEIRKGQHVLVSLATGLTTEEISEMLDHKIPVFRAMPNIAANISESATCICSRDASPQETKNIKAVFDCVGESLIINEELMEAATILGACGIAFVFRFIRAMIQGGIQIGFDANTAKQIVSQTVKGAAEMLQINDDHPESEIDKVTTPKGCTIVGLNEMEHQGFSSALIKGIVTSFQKIER</sequence>
<dbReference type="GO" id="GO:0055129">
    <property type="term" value="P:L-proline biosynthetic process"/>
    <property type="evidence" value="ECO:0007669"/>
    <property type="project" value="UniProtKB-UniRule"/>
</dbReference>
<comment type="function">
    <text evidence="4">Catalyzes the reduction of 1-pyrroline-5-carboxylate (PCA) to L-proline.</text>
</comment>
<dbReference type="RefSeq" id="WP_101260667.1">
    <property type="nucleotide sequence ID" value="NZ_MVDD01000003.1"/>
</dbReference>
<proteinExistence type="inferred from homology"/>
<keyword evidence="4" id="KW-0028">Amino-acid biosynthesis</keyword>
<evidence type="ECO:0000256" key="2">
    <source>
        <dbReference type="ARBA" id="ARBA00022857"/>
    </source>
</evidence>
<dbReference type="Proteomes" id="UP000233535">
    <property type="component" value="Unassembled WGS sequence"/>
</dbReference>
<dbReference type="InterPro" id="IPR036291">
    <property type="entry name" value="NAD(P)-bd_dom_sf"/>
</dbReference>
<feature type="binding site" evidence="6">
    <location>
        <begin position="70"/>
        <end position="73"/>
    </location>
    <ligand>
        <name>NADP(+)</name>
        <dbReference type="ChEBI" id="CHEBI:58349"/>
    </ligand>
</feature>
<dbReference type="OrthoDB" id="9805754at2"/>
<comment type="caution">
    <text evidence="9">The sequence shown here is derived from an EMBL/GenBank/DDBJ whole genome shotgun (WGS) entry which is preliminary data.</text>
</comment>
<dbReference type="SUPFAM" id="SSF51735">
    <property type="entry name" value="NAD(P)-binding Rossmann-fold domains"/>
    <property type="match status" value="1"/>
</dbReference>
<dbReference type="InterPro" id="IPR028939">
    <property type="entry name" value="P5C_Rdtase_cat_N"/>
</dbReference>
<comment type="catalytic activity">
    <reaction evidence="4">
        <text>L-proline + NADP(+) = (S)-1-pyrroline-5-carboxylate + NADPH + 2 H(+)</text>
        <dbReference type="Rhea" id="RHEA:14109"/>
        <dbReference type="ChEBI" id="CHEBI:15378"/>
        <dbReference type="ChEBI" id="CHEBI:17388"/>
        <dbReference type="ChEBI" id="CHEBI:57783"/>
        <dbReference type="ChEBI" id="CHEBI:58349"/>
        <dbReference type="ChEBI" id="CHEBI:60039"/>
        <dbReference type="EC" id="1.5.1.2"/>
    </reaction>
</comment>
<dbReference type="HAMAP" id="MF_01925">
    <property type="entry name" value="P5C_reductase"/>
    <property type="match status" value="1"/>
</dbReference>
<dbReference type="GO" id="GO:0005737">
    <property type="term" value="C:cytoplasm"/>
    <property type="evidence" value="ECO:0007669"/>
    <property type="project" value="UniProtKB-SubCell"/>
</dbReference>
<comment type="similarity">
    <text evidence="1 4">Belongs to the pyrroline-5-carboxylate reductase family.</text>
</comment>
<evidence type="ECO:0000259" key="7">
    <source>
        <dbReference type="Pfam" id="PF03807"/>
    </source>
</evidence>
<evidence type="ECO:0000259" key="8">
    <source>
        <dbReference type="Pfam" id="PF14748"/>
    </source>
</evidence>
<feature type="domain" description="Pyrroline-5-carboxylate reductase catalytic N-terminal" evidence="7">
    <location>
        <begin position="5"/>
        <end position="98"/>
    </location>
</feature>
<reference evidence="9 10" key="1">
    <citation type="journal article" date="2017" name="Front. Microbiol.">
        <title>Labilibaculum manganireducens gen. nov., sp. nov. and Labilibaculum filiforme sp. nov., Novel Bacteroidetes Isolated from Subsurface Sediments of the Baltic Sea.</title>
        <authorList>
            <person name="Vandieken V."/>
            <person name="Marshall I.P."/>
            <person name="Niemann H."/>
            <person name="Engelen B."/>
            <person name="Cypionka H."/>
        </authorList>
    </citation>
    <scope>NUCLEOTIDE SEQUENCE [LARGE SCALE GENOMIC DNA]</scope>
    <source>
        <strain evidence="9 10">59.16B</strain>
    </source>
</reference>
<evidence type="ECO:0000256" key="1">
    <source>
        <dbReference type="ARBA" id="ARBA00005525"/>
    </source>
</evidence>
<dbReference type="InterPro" id="IPR029036">
    <property type="entry name" value="P5CR_dimer"/>
</dbReference>
<keyword evidence="4" id="KW-0641">Proline biosynthesis</keyword>
<keyword evidence="3 4" id="KW-0560">Oxidoreductase</keyword>
<evidence type="ECO:0000256" key="3">
    <source>
        <dbReference type="ARBA" id="ARBA00023002"/>
    </source>
</evidence>
<dbReference type="PANTHER" id="PTHR11645">
    <property type="entry name" value="PYRROLINE-5-CARBOXYLATE REDUCTASE"/>
    <property type="match status" value="1"/>
</dbReference>
<evidence type="ECO:0000256" key="5">
    <source>
        <dbReference type="NCBIfam" id="TIGR00112"/>
    </source>
</evidence>
<comment type="catalytic activity">
    <reaction evidence="4">
        <text>L-proline + NAD(+) = (S)-1-pyrroline-5-carboxylate + NADH + 2 H(+)</text>
        <dbReference type="Rhea" id="RHEA:14105"/>
        <dbReference type="ChEBI" id="CHEBI:15378"/>
        <dbReference type="ChEBI" id="CHEBI:17388"/>
        <dbReference type="ChEBI" id="CHEBI:57540"/>
        <dbReference type="ChEBI" id="CHEBI:57945"/>
        <dbReference type="ChEBI" id="CHEBI:60039"/>
        <dbReference type="EC" id="1.5.1.2"/>
    </reaction>
</comment>
<feature type="domain" description="Pyrroline-5-carboxylate reductase dimerisation" evidence="8">
    <location>
        <begin position="162"/>
        <end position="263"/>
    </location>
</feature>
<dbReference type="EC" id="1.5.1.2" evidence="4 5"/>
<keyword evidence="10" id="KW-1185">Reference proteome</keyword>
<dbReference type="FunFam" id="1.10.3730.10:FF:000001">
    <property type="entry name" value="Pyrroline-5-carboxylate reductase"/>
    <property type="match status" value="1"/>
</dbReference>
<feature type="binding site" evidence="6">
    <location>
        <begin position="9"/>
        <end position="14"/>
    </location>
    <ligand>
        <name>NADP(+)</name>
        <dbReference type="ChEBI" id="CHEBI:58349"/>
    </ligand>
</feature>
<evidence type="ECO:0000313" key="9">
    <source>
        <dbReference type="EMBL" id="PKQ64521.1"/>
    </source>
</evidence>
<dbReference type="InterPro" id="IPR000304">
    <property type="entry name" value="Pyrroline-COOH_reductase"/>
</dbReference>
<comment type="pathway">
    <text evidence="4">Amino-acid biosynthesis; L-proline biosynthesis; L-proline from L-glutamate 5-semialdehyde: step 1/1.</text>
</comment>
<dbReference type="PIRSF" id="PIRSF000193">
    <property type="entry name" value="Pyrrol-5-carb_rd"/>
    <property type="match status" value="1"/>
</dbReference>
<dbReference type="GO" id="GO:0004735">
    <property type="term" value="F:pyrroline-5-carboxylate reductase activity"/>
    <property type="evidence" value="ECO:0007669"/>
    <property type="project" value="UniProtKB-UniRule"/>
</dbReference>
<dbReference type="InterPro" id="IPR008927">
    <property type="entry name" value="6-PGluconate_DH-like_C_sf"/>
</dbReference>
<dbReference type="Gene3D" id="1.10.3730.10">
    <property type="entry name" value="ProC C-terminal domain-like"/>
    <property type="match status" value="1"/>
</dbReference>
<keyword evidence="4" id="KW-0963">Cytoplasm</keyword>
<dbReference type="Pfam" id="PF03807">
    <property type="entry name" value="F420_oxidored"/>
    <property type="match status" value="1"/>
</dbReference>
<dbReference type="Gene3D" id="3.40.50.720">
    <property type="entry name" value="NAD(P)-binding Rossmann-like Domain"/>
    <property type="match status" value="1"/>
</dbReference>
<comment type="subcellular location">
    <subcellularLocation>
        <location evidence="4">Cytoplasm</location>
    </subcellularLocation>
</comment>
<dbReference type="PANTHER" id="PTHR11645:SF0">
    <property type="entry name" value="PYRROLINE-5-CARBOXYLATE REDUCTASE 3"/>
    <property type="match status" value="1"/>
</dbReference>
<name>A0A2N3I2J3_9BACT</name>
<dbReference type="NCBIfam" id="TIGR00112">
    <property type="entry name" value="proC"/>
    <property type="match status" value="1"/>
</dbReference>
<gene>
    <name evidence="4" type="primary">proC</name>
    <name evidence="9" type="ORF">BZG02_05155</name>
</gene>
<dbReference type="EMBL" id="MVDD01000003">
    <property type="protein sequence ID" value="PKQ64521.1"/>
    <property type="molecule type" value="Genomic_DNA"/>
</dbReference>
<evidence type="ECO:0000256" key="6">
    <source>
        <dbReference type="PIRSR" id="PIRSR000193-1"/>
    </source>
</evidence>